<accession>A9HVS3</accession>
<gene>
    <name evidence="2" type="ordered locus">Bpet0052</name>
</gene>
<keyword evidence="3" id="KW-1185">Reference proteome</keyword>
<dbReference type="eggNOG" id="COG1545">
    <property type="taxonomic scope" value="Bacteria"/>
</dbReference>
<protein>
    <recommendedName>
        <fullName evidence="1">ChsH2 C-terminal OB-fold domain-containing protein</fullName>
    </recommendedName>
</protein>
<sequence>MSTNPINHPERDRHPLDLQRCDDCGAWWALRPYACASCGGTALRWRRAEGAGTVIARSEVHRAPDARWRALAPYVLVLVRLRENVTLMGHADAGIAIGQAVSGRAAELNGHVLLTFEACRPP</sequence>
<proteinExistence type="predicted"/>
<dbReference type="KEGG" id="bpt:Bpet0052"/>
<dbReference type="STRING" id="94624.Bpet0052"/>
<dbReference type="InterPro" id="IPR002878">
    <property type="entry name" value="ChsH2_C"/>
</dbReference>
<evidence type="ECO:0000259" key="1">
    <source>
        <dbReference type="Pfam" id="PF01796"/>
    </source>
</evidence>
<organism evidence="2 3">
    <name type="scientific">Bordetella petrii (strain ATCC BAA-461 / DSM 12804 / CCUG 43448 / CIP 107267 / Se-1111R)</name>
    <dbReference type="NCBI Taxonomy" id="340100"/>
    <lineage>
        <taxon>Bacteria</taxon>
        <taxon>Pseudomonadati</taxon>
        <taxon>Pseudomonadota</taxon>
        <taxon>Betaproteobacteria</taxon>
        <taxon>Burkholderiales</taxon>
        <taxon>Alcaligenaceae</taxon>
        <taxon>Bordetella</taxon>
    </lineage>
</organism>
<dbReference type="Proteomes" id="UP000001225">
    <property type="component" value="Chromosome"/>
</dbReference>
<dbReference type="PANTHER" id="PTHR34075:SF5">
    <property type="entry name" value="BLR3430 PROTEIN"/>
    <property type="match status" value="1"/>
</dbReference>
<dbReference type="SUPFAM" id="SSF50249">
    <property type="entry name" value="Nucleic acid-binding proteins"/>
    <property type="match status" value="1"/>
</dbReference>
<feature type="domain" description="ChsH2 C-terminal OB-fold" evidence="1">
    <location>
        <begin position="45"/>
        <end position="101"/>
    </location>
</feature>
<dbReference type="PANTHER" id="PTHR34075">
    <property type="entry name" value="BLR3430 PROTEIN"/>
    <property type="match status" value="1"/>
</dbReference>
<name>A9HVS3_BORPD</name>
<evidence type="ECO:0000313" key="3">
    <source>
        <dbReference type="Proteomes" id="UP000001225"/>
    </source>
</evidence>
<reference evidence="2 3" key="1">
    <citation type="journal article" date="2008" name="BMC Genomics">
        <title>The missing link: Bordetella petrii is endowed with both the metabolic versatility of environmental bacteria and virulence traits of pathogenic Bordetellae.</title>
        <authorList>
            <person name="Gross R."/>
            <person name="Guzman C.A."/>
            <person name="Sebaihia M."/>
            <person name="Martins Dos Santos V.A."/>
            <person name="Pieper D.H."/>
            <person name="Koebnik R."/>
            <person name="Lechner M."/>
            <person name="Bartels D."/>
            <person name="Buhrmester J."/>
            <person name="Choudhuri J.V."/>
            <person name="Ebensen T."/>
            <person name="Gaigalat L."/>
            <person name="Herrmann S."/>
            <person name="Khachane A.N."/>
            <person name="Larisch C."/>
            <person name="Link S."/>
            <person name="Linke B."/>
            <person name="Meyer F."/>
            <person name="Mormann S."/>
            <person name="Nakunst D."/>
            <person name="Rueckert C."/>
            <person name="Schneiker-Bekel S."/>
            <person name="Schulze K."/>
            <person name="Vorhoelter F.J."/>
            <person name="Yevsa T."/>
            <person name="Engle J.T."/>
            <person name="Goldman W.E."/>
            <person name="Puehler A."/>
            <person name="Goebel U.B."/>
            <person name="Goesmann A."/>
            <person name="Bloecker H."/>
            <person name="Kaiser O."/>
            <person name="Martinez-Arias R."/>
        </authorList>
    </citation>
    <scope>NUCLEOTIDE SEQUENCE [LARGE SCALE GENOMIC DNA]</scope>
    <source>
        <strain evidence="3">ATCC BAA-461 / DSM 12804 / CCUG 43448 / CIP 107267 / Se-1111R</strain>
    </source>
</reference>
<dbReference type="InterPro" id="IPR012340">
    <property type="entry name" value="NA-bd_OB-fold"/>
</dbReference>
<dbReference type="Pfam" id="PF01796">
    <property type="entry name" value="OB_ChsH2_C"/>
    <property type="match status" value="1"/>
</dbReference>
<evidence type="ECO:0000313" key="2">
    <source>
        <dbReference type="EMBL" id="CAP40383.1"/>
    </source>
</evidence>
<dbReference type="EMBL" id="AM902716">
    <property type="protein sequence ID" value="CAP40383.1"/>
    <property type="molecule type" value="Genomic_DNA"/>
</dbReference>
<dbReference type="AlphaFoldDB" id="A9HVS3"/>
<dbReference type="InterPro" id="IPR052513">
    <property type="entry name" value="Thioester_dehydratase-like"/>
</dbReference>